<name>A0A151IT48_9HYME</name>
<evidence type="ECO:0000313" key="2">
    <source>
        <dbReference type="Proteomes" id="UP000078492"/>
    </source>
</evidence>
<dbReference type="Proteomes" id="UP000078492">
    <property type="component" value="Unassembled WGS sequence"/>
</dbReference>
<sequence>MQVTYDLAVMKIAYQIQSVDKPNFDDLFIHMSAFHTMMSYFKALGKFIDECGLTHMMVESNLLASGSVNGFISGKHFNRCKRLHLLLSLALQVLHIQKFLTTNQITISENVIDYLIKMQPEKLSSDELTDAELSTINQKYSEFKLDTLNGMYGKTAQYYVMYIEFVNYYLMFTRSIRVGDFDLYKFIIPKLCNLFFMFNQNNYARWLLKYHDDLLTVEQKHPQLAEEFKRGMFGIKRTSNSFSCVPVDLTLEQTINVDAARRLTGIMHFTNSISARQRWARSHGLRSTIISYVFDLSGLKKIQDATSSLEKKSNNERFCSFT</sequence>
<dbReference type="PANTHER" id="PTHR47018">
    <property type="entry name" value="CXC DOMAIN-CONTAINING PROTEIN-RELATED"/>
    <property type="match status" value="1"/>
</dbReference>
<organism evidence="1 2">
    <name type="scientific">Trachymyrmex cornetzi</name>
    <dbReference type="NCBI Taxonomy" id="471704"/>
    <lineage>
        <taxon>Eukaryota</taxon>
        <taxon>Metazoa</taxon>
        <taxon>Ecdysozoa</taxon>
        <taxon>Arthropoda</taxon>
        <taxon>Hexapoda</taxon>
        <taxon>Insecta</taxon>
        <taxon>Pterygota</taxon>
        <taxon>Neoptera</taxon>
        <taxon>Endopterygota</taxon>
        <taxon>Hymenoptera</taxon>
        <taxon>Apocrita</taxon>
        <taxon>Aculeata</taxon>
        <taxon>Formicoidea</taxon>
        <taxon>Formicidae</taxon>
        <taxon>Myrmicinae</taxon>
        <taxon>Trachymyrmex</taxon>
    </lineage>
</organism>
<dbReference type="EMBL" id="KQ981047">
    <property type="protein sequence ID" value="KYN10044.1"/>
    <property type="molecule type" value="Genomic_DNA"/>
</dbReference>
<protein>
    <submittedName>
        <fullName evidence="1">Uncharacterized protein</fullName>
    </submittedName>
</protein>
<proteinExistence type="predicted"/>
<reference evidence="1 2" key="1">
    <citation type="submission" date="2015-09" db="EMBL/GenBank/DDBJ databases">
        <title>Trachymyrmex cornetzi WGS genome.</title>
        <authorList>
            <person name="Nygaard S."/>
            <person name="Hu H."/>
            <person name="Boomsma J."/>
            <person name="Zhang G."/>
        </authorList>
    </citation>
    <scope>NUCLEOTIDE SEQUENCE [LARGE SCALE GENOMIC DNA]</scope>
    <source>
        <strain evidence="1">Tcor2-1</strain>
        <tissue evidence="1">Whole body</tissue>
    </source>
</reference>
<keyword evidence="2" id="KW-1185">Reference proteome</keyword>
<gene>
    <name evidence="1" type="ORF">ALC57_17839</name>
</gene>
<dbReference type="PANTHER" id="PTHR47018:SF3">
    <property type="entry name" value="MYCBP-ASSOCIATED PROTEIN"/>
    <property type="match status" value="1"/>
</dbReference>
<dbReference type="AlphaFoldDB" id="A0A151IT48"/>
<accession>A0A151IT48</accession>
<evidence type="ECO:0000313" key="1">
    <source>
        <dbReference type="EMBL" id="KYN10044.1"/>
    </source>
</evidence>